<dbReference type="InterPro" id="IPR009367">
    <property type="entry name" value="Elm1-like"/>
</dbReference>
<organism evidence="1 2">
    <name type="scientific">Ferrovibrio terrae</name>
    <dbReference type="NCBI Taxonomy" id="2594003"/>
    <lineage>
        <taxon>Bacteria</taxon>
        <taxon>Pseudomonadati</taxon>
        <taxon>Pseudomonadota</taxon>
        <taxon>Alphaproteobacteria</taxon>
        <taxon>Rhodospirillales</taxon>
        <taxon>Rhodospirillaceae</taxon>
        <taxon>Ferrovibrio</taxon>
    </lineage>
</organism>
<dbReference type="Pfam" id="PF06258">
    <property type="entry name" value="Mito_fiss_Elm1"/>
    <property type="match status" value="1"/>
</dbReference>
<protein>
    <recommendedName>
        <fullName evidence="3">Nucleoside-diphosphate sugar epimerase</fullName>
    </recommendedName>
</protein>
<dbReference type="SUPFAM" id="SSF53756">
    <property type="entry name" value="UDP-Glycosyltransferase/glycogen phosphorylase"/>
    <property type="match status" value="1"/>
</dbReference>
<dbReference type="KEGG" id="fer:FNB15_16775"/>
<reference evidence="1 2" key="1">
    <citation type="submission" date="2019-07" db="EMBL/GenBank/DDBJ databases">
        <title>Genome sequencing for Ferrovibrio sp. K5.</title>
        <authorList>
            <person name="Park S.-J."/>
        </authorList>
    </citation>
    <scope>NUCLEOTIDE SEQUENCE [LARGE SCALE GENOMIC DNA]</scope>
    <source>
        <strain evidence="1 2">K5</strain>
    </source>
</reference>
<proteinExistence type="predicted"/>
<dbReference type="EMBL" id="CP041636">
    <property type="protein sequence ID" value="QDO98824.1"/>
    <property type="molecule type" value="Genomic_DNA"/>
</dbReference>
<dbReference type="Proteomes" id="UP000317496">
    <property type="component" value="Chromosome"/>
</dbReference>
<sequence>MTAWCCTADMLKTIWAISERGAAGMQSQALGLAEALFTTEGFAMPENFEVALRAPQRWLPMHPVFAGMGALSPDTLTPIMAQVAKQGWPDLLIASGRKAAFAALAIRKASGGKTRTVLTQDPRSNPRHWDILVVPEHDHVRGPNVLLTNGALHRVTKFKLESGAAALRAECARIPTPRVAVLVGGSNRNYTLDEDWMREFVAQLRLMTERSGCGILATVSRRTGEAEANILRGGLASLPAILWDGKGPNPYFGFLGLADAIVVTSESISMISEACSTGKPVLVARLPGRSRRFEQFYDSLLRRGLIQWFDGRLMQWENGRIDDMDHIARDIRDRLGWA</sequence>
<evidence type="ECO:0000313" key="2">
    <source>
        <dbReference type="Proteomes" id="UP000317496"/>
    </source>
</evidence>
<name>A0A516H4X0_9PROT</name>
<dbReference type="OrthoDB" id="272235at2"/>
<dbReference type="AlphaFoldDB" id="A0A516H4X0"/>
<evidence type="ECO:0008006" key="3">
    <source>
        <dbReference type="Google" id="ProtNLM"/>
    </source>
</evidence>
<gene>
    <name evidence="1" type="ORF">FNB15_16775</name>
</gene>
<accession>A0A516H4X0</accession>
<dbReference type="PANTHER" id="PTHR33986:SF15">
    <property type="entry name" value="MITOCHONDRIAL FISSION PROTEIN ELM1"/>
    <property type="match status" value="1"/>
</dbReference>
<dbReference type="PANTHER" id="PTHR33986">
    <property type="entry name" value="OS02G0535700 PROTEIN"/>
    <property type="match status" value="1"/>
</dbReference>
<evidence type="ECO:0000313" key="1">
    <source>
        <dbReference type="EMBL" id="QDO98824.1"/>
    </source>
</evidence>
<keyword evidence="2" id="KW-1185">Reference proteome</keyword>